<evidence type="ECO:0000313" key="1">
    <source>
        <dbReference type="EMBL" id="AVX05371.1"/>
    </source>
</evidence>
<dbReference type="STRING" id="1122213.GCA_000423365_00495"/>
<accession>A0A2R4MH41</accession>
<dbReference type="InterPro" id="IPR032710">
    <property type="entry name" value="NTF2-like_dom_sf"/>
</dbReference>
<protein>
    <recommendedName>
        <fullName evidence="3">SnoaL-like domain-containing protein</fullName>
    </recommendedName>
</protein>
<dbReference type="EMBL" id="CP021330">
    <property type="protein sequence ID" value="AVX05371.1"/>
    <property type="molecule type" value="Genomic_DNA"/>
</dbReference>
<evidence type="ECO:0000313" key="2">
    <source>
        <dbReference type="Proteomes" id="UP000258927"/>
    </source>
</evidence>
<gene>
    <name evidence="1" type="ORF">MXMO3_02861</name>
</gene>
<dbReference type="KEGG" id="mmyr:MXMO3_02861"/>
<name>A0A2R4MH41_9HYPH</name>
<dbReference type="Proteomes" id="UP000258927">
    <property type="component" value="Chromosome"/>
</dbReference>
<keyword evidence="2" id="KW-1185">Reference proteome</keyword>
<dbReference type="AlphaFoldDB" id="A0A2R4MH41"/>
<evidence type="ECO:0008006" key="3">
    <source>
        <dbReference type="Google" id="ProtNLM"/>
    </source>
</evidence>
<reference evidence="1 2" key="1">
    <citation type="submission" date="2017-05" db="EMBL/GenBank/DDBJ databases">
        <title>Genome Analysis of Maritalea myrionectae HL2708#5.</title>
        <authorList>
            <consortium name="Cotde Inc.-PKNU"/>
            <person name="Jang D."/>
            <person name="Oh H.-M."/>
        </authorList>
    </citation>
    <scope>NUCLEOTIDE SEQUENCE [LARGE SCALE GENOMIC DNA]</scope>
    <source>
        <strain evidence="1 2">HL2708#5</strain>
    </source>
</reference>
<sequence>MDQFFHRNFNKNENFLPSDSIVTSRQNPFEKSDSARHQIWEMLVDRDIKAFIAADWSMVQNDFVEQGFMGVHGHNTANPDHWRLAFPTLKDYADEWLDQAKNFQKESQAGAFEGDPMDAIFNATVLRDIEINGDKAIVHKKFDGRIPRADGTSDRMLWQTVYYCANVDGQWKITGFTGYLPNPMGGERA</sequence>
<proteinExistence type="predicted"/>
<organism evidence="1 2">
    <name type="scientific">Maritalea myrionectae</name>
    <dbReference type="NCBI Taxonomy" id="454601"/>
    <lineage>
        <taxon>Bacteria</taxon>
        <taxon>Pseudomonadati</taxon>
        <taxon>Pseudomonadota</taxon>
        <taxon>Alphaproteobacteria</taxon>
        <taxon>Hyphomicrobiales</taxon>
        <taxon>Devosiaceae</taxon>
        <taxon>Maritalea</taxon>
    </lineage>
</organism>
<dbReference type="SUPFAM" id="SSF54427">
    <property type="entry name" value="NTF2-like"/>
    <property type="match status" value="1"/>
</dbReference>